<feature type="domain" description="Intermembrane lipid transfer protein VPS13-like C-terminal" evidence="9">
    <location>
        <begin position="3090"/>
        <end position="3162"/>
    </location>
</feature>
<feature type="domain" description="VPS13-like middle region" evidence="7">
    <location>
        <begin position="1073"/>
        <end position="1878"/>
    </location>
</feature>
<dbReference type="STRING" id="6669.E9H8S3"/>
<reference evidence="10 11" key="1">
    <citation type="journal article" date="2011" name="Science">
        <title>The ecoresponsive genome of Daphnia pulex.</title>
        <authorList>
            <person name="Colbourne J.K."/>
            <person name="Pfrender M.E."/>
            <person name="Gilbert D."/>
            <person name="Thomas W.K."/>
            <person name="Tucker A."/>
            <person name="Oakley T.H."/>
            <person name="Tokishita S."/>
            <person name="Aerts A."/>
            <person name="Arnold G.J."/>
            <person name="Basu M.K."/>
            <person name="Bauer D.J."/>
            <person name="Caceres C.E."/>
            <person name="Carmel L."/>
            <person name="Casola C."/>
            <person name="Choi J.H."/>
            <person name="Detter J.C."/>
            <person name="Dong Q."/>
            <person name="Dusheyko S."/>
            <person name="Eads B.D."/>
            <person name="Frohlich T."/>
            <person name="Geiler-Samerotte K.A."/>
            <person name="Gerlach D."/>
            <person name="Hatcher P."/>
            <person name="Jogdeo S."/>
            <person name="Krijgsveld J."/>
            <person name="Kriventseva E.V."/>
            <person name="Kultz D."/>
            <person name="Laforsch C."/>
            <person name="Lindquist E."/>
            <person name="Lopez J."/>
            <person name="Manak J.R."/>
            <person name="Muller J."/>
            <person name="Pangilinan J."/>
            <person name="Patwardhan R.P."/>
            <person name="Pitluck S."/>
            <person name="Pritham E.J."/>
            <person name="Rechtsteiner A."/>
            <person name="Rho M."/>
            <person name="Rogozin I.B."/>
            <person name="Sakarya O."/>
            <person name="Salamov A."/>
            <person name="Schaack S."/>
            <person name="Shapiro H."/>
            <person name="Shiga Y."/>
            <person name="Skalitzky C."/>
            <person name="Smith Z."/>
            <person name="Souvorov A."/>
            <person name="Sung W."/>
            <person name="Tang Z."/>
            <person name="Tsuchiya D."/>
            <person name="Tu H."/>
            <person name="Vos H."/>
            <person name="Wang M."/>
            <person name="Wolf Y.I."/>
            <person name="Yamagata H."/>
            <person name="Yamada T."/>
            <person name="Ye Y."/>
            <person name="Shaw J.R."/>
            <person name="Andrews J."/>
            <person name="Crease T.J."/>
            <person name="Tang H."/>
            <person name="Lucas S.M."/>
            <person name="Robertson H.M."/>
            <person name="Bork P."/>
            <person name="Koonin E.V."/>
            <person name="Zdobnov E.M."/>
            <person name="Grigoriev I.V."/>
            <person name="Lynch M."/>
            <person name="Boore J.L."/>
        </authorList>
    </citation>
    <scope>NUCLEOTIDE SEQUENCE [LARGE SCALE GENOMIC DNA]</scope>
</reference>
<evidence type="ECO:0000256" key="5">
    <source>
        <dbReference type="SAM" id="MobiDB-lite"/>
    </source>
</evidence>
<dbReference type="eggNOG" id="KOG1809">
    <property type="taxonomic scope" value="Eukaryota"/>
</dbReference>
<evidence type="ECO:0000259" key="9">
    <source>
        <dbReference type="Pfam" id="PF25037"/>
    </source>
</evidence>
<evidence type="ECO:0000259" key="7">
    <source>
        <dbReference type="Pfam" id="PF25033"/>
    </source>
</evidence>
<comment type="similarity">
    <text evidence="1">Belongs to the VPS13 family.</text>
</comment>
<evidence type="ECO:0000256" key="1">
    <source>
        <dbReference type="ARBA" id="ARBA00006545"/>
    </source>
</evidence>
<feature type="coiled-coil region" evidence="4">
    <location>
        <begin position="389"/>
        <end position="423"/>
    </location>
</feature>
<name>E9H8S3_DAPPU</name>
<evidence type="ECO:0000256" key="2">
    <source>
        <dbReference type="ARBA" id="ARBA00022448"/>
    </source>
</evidence>
<dbReference type="InterPro" id="IPR056748">
    <property type="entry name" value="VPS13-like_C"/>
</dbReference>
<organism evidence="10 11">
    <name type="scientific">Daphnia pulex</name>
    <name type="common">Water flea</name>
    <dbReference type="NCBI Taxonomy" id="6669"/>
    <lineage>
        <taxon>Eukaryota</taxon>
        <taxon>Metazoa</taxon>
        <taxon>Ecdysozoa</taxon>
        <taxon>Arthropoda</taxon>
        <taxon>Crustacea</taxon>
        <taxon>Branchiopoda</taxon>
        <taxon>Diplostraca</taxon>
        <taxon>Cladocera</taxon>
        <taxon>Anomopoda</taxon>
        <taxon>Daphniidae</taxon>
        <taxon>Daphnia</taxon>
    </lineage>
</organism>
<dbReference type="PANTHER" id="PTHR16166">
    <property type="entry name" value="VACUOLAR PROTEIN SORTING-ASSOCIATED PROTEIN VPS13"/>
    <property type="match status" value="1"/>
</dbReference>
<dbReference type="EMBL" id="GL732605">
    <property type="protein sequence ID" value="EFX71862.1"/>
    <property type="molecule type" value="Genomic_DNA"/>
</dbReference>
<keyword evidence="3" id="KW-0445">Lipid transport</keyword>
<keyword evidence="4" id="KW-0175">Coiled coil</keyword>
<dbReference type="Pfam" id="PF25033">
    <property type="entry name" value="VPS13_M"/>
    <property type="match status" value="1"/>
</dbReference>
<dbReference type="PANTHER" id="PTHR16166:SF93">
    <property type="entry name" value="INTERMEMBRANE LIPID TRANSFER PROTEIN VPS13"/>
    <property type="match status" value="1"/>
</dbReference>
<dbReference type="KEGG" id="dpx:DAPPUDRAFT_59746"/>
<evidence type="ECO:0000313" key="10">
    <source>
        <dbReference type="EMBL" id="EFX71862.1"/>
    </source>
</evidence>
<dbReference type="GO" id="GO:0045053">
    <property type="term" value="P:protein retention in Golgi apparatus"/>
    <property type="evidence" value="ECO:0000318"/>
    <property type="project" value="GO_Central"/>
</dbReference>
<gene>
    <name evidence="10" type="ORF">DAPPUDRAFT_59746</name>
</gene>
<evidence type="ECO:0000256" key="3">
    <source>
        <dbReference type="ARBA" id="ARBA00023055"/>
    </source>
</evidence>
<feature type="compositionally biased region" description="Low complexity" evidence="5">
    <location>
        <begin position="1528"/>
        <end position="1546"/>
    </location>
</feature>
<keyword evidence="2" id="KW-0813">Transport</keyword>
<feature type="domain" description="Chorein N-terminal" evidence="6">
    <location>
        <begin position="2"/>
        <end position="846"/>
    </location>
</feature>
<evidence type="ECO:0008006" key="12">
    <source>
        <dbReference type="Google" id="ProtNLM"/>
    </source>
</evidence>
<dbReference type="HOGENOM" id="CLU_000135_1_0_1"/>
<dbReference type="InterPro" id="IPR056747">
    <property type="entry name" value="VPS13-like_M"/>
</dbReference>
<dbReference type="InterPro" id="IPR026854">
    <property type="entry name" value="VPS13_N"/>
</dbReference>
<evidence type="ECO:0000313" key="11">
    <source>
        <dbReference type="Proteomes" id="UP000000305"/>
    </source>
</evidence>
<feature type="region of interest" description="Disordered" evidence="5">
    <location>
        <begin position="1528"/>
        <end position="1548"/>
    </location>
</feature>
<sequence length="3198" mass="359567">MVFEAVVSSQLNKFLGAYIENLNSSQLKLGLLGGDVVLNRLVLKQSALDELDLPVKTVAGHIDELVLKIPWTNIYAARTQVCIKGLYLLAIPNQGVAYDAEKERVASKEAKERQLALIEEAKARETAGENTQENDGFVAKLAAQILQNLLVTVEDVHIRFEDNITNPSHPFAFGLTMKKLALESTDGKWVPTLISEPSKQFYKLLSLECLSVYWLSNITQLLNKMNNADQVENFRKGIANATSRPYGDSYVAGPITSYAKLRINTRPELDGSNYTIPKIFVNLTMEEISMGLTPSQYNDIVGFLGNIERLNRGSPYRKYRPVIGRYKKYAKYWWLFAYQCVLEENVRRRRRNWRWSHMKEHKDMVRQYIELYKTKLWQKKEDVKLKRSLEELEGRLDVFNITLARRQAEVKKIKEDAEAQQKTRGWFGGWFGSGASSAAVSPEAESVVKSLQAEMTPAEKAKLFNAIGYEENAVPANFPKTFVENRFEFFLKKLVILLHDNTNKQQPVILLTSLSRVEATVEQRPAGQALNAIVKIGNFVIDGTPQDKNIPSLARPLEANKEILTLVYETNPLDESCDKRIRMAAEPLLITYDVATLRKVSAMFESNEASQLTQLTAVARQKLEDLKKTSALGLDYAIRNHAIMDVDVNIKGSYLVLPFGGCLRNNSGKILCNMGNFSLKSVDSRKRSDESKVSQLMRIGSTEQDILEEMLKSSYDKFSLSLRDVQVISVLPDEDWAVLVKDTKTDVYILKPMSIELIVQKCLLLDDPRLPKLKVSGQLPSIHIDVLDTRLVNFAAVLKSIPSPTPDVSHEVVTSVVTEVELPTHISRDDSALEHLEEVFKITSNKDSLQETTDMEAAKPSIEPELFQPTELMLQFEFQDVRLSLSVAHDNHLTKPVLSFGMENLALVCTKKTFETVVDLTLKDLSLNFVDHLAKEGQQKSVKIINSHDSSKELLCVRFVDVDKHSPEFHARHKSVVRKLEVEISYLDCDFHQEAVIDLLQLSSDLNSRIDDILSVESTRLTNSADALKNQSVKILVNEEKRRRPTSTEIVDFQLKAQFDHFGVNVLTRKLRLTEITISGLEIETSVRASHIVFEAGLNEFRIANPNGNTLYREIASVVDGRAIQLLVKIFNNATEDVDYVDMNKVDLAIHLKMSRMKAVYLSSFVKDLLAFVNHFQAAKEALIEASSAAATAARENVQKVYDKATRILLDIEFQAPYIIIPQRSNSADALIIDLGHFTLKNRFDLRNVRNEIGSPAIMDSISLNLQELRIFLAVVDGMKVKSERGLIEPLSFNLDLVRNLTSTWYNEEPNLRVDVELGKVSIVVSEFVYRKLMQIVFDNLEEGHNQLTEAVEHEIKNRESSRPTSAVEGKPIYVDGPLLSSQSSELSADSILQQIGPTRVTIAFSLAIQGFNVSGQLMTDLSIRSTVTLHSFLIEDTRPLVQSSVVSSPTTPGTPNSTSKRLVERPINRLLYPTESGSNSQKQMLMISFQQEKQQDSKVDVHLCGFTLILCPSYLLRLLSFFTSGLPKPKSSSSTKPTVKPSNSSHVAQARSRIPQFVPLITVAVRVDQPDIFLVDRIDRFDTSALVLNFEMKLNLLLLPQAMDISGEVSKLHIYSCLFDPAHRQGTMATVLSPCWLAVKAKLCEDEQASQVDVNIGDVTLSVSPGTIALLASVSKSMALTDDDGSSLREEEEEEEYQIETASLANLWEMKPLAFFNFPFLETEVGVEAHELVQLDNLPSPSETHGKRCRSEEMIVVFNHFEMMIETGQGNRTSPLVLVESKMNASVKNWSSVLELSASLNLRAGYYNSRLALWEPLLEPVDCTRLGPVRQRPWELTMKMKKVVEDFSDGFEFENRPSSKLEIKFESADTMELTVTRSFLDVVSLLGKAFSDAVNQKLSKRDLLPPSLYVVQNQLDKNVVISLQNSDFTVDDASITDAKELLKAKTRTRSVLSEEMENERILTVKIPDLSYSNGIPVSRSSRRYLPAGRTARDENIGVVADICNDFGFRSITFRGVVQIHNHFQQPIDVYYMTKTGNEVNGVGRVEECGVLNVPLFALYTPTGELFFSPLGYGVSIVPFVWRDLQRQNTINKVLQCSSRQSSGTSHNEDPFFMQVKNFKTLNSFCYAIHLRPTVILHNSLPLPLYILTCGAVNELIVPPGASRYLSSVEPGAAFLVLKNYLERDWACKEEIRPIPFELSVWSLISYDGSAKATLDLGIFSTSFFDPSFSVVFRKYFFLLEFGLLFMNEQRWASTGEEDNCIYHPENMQDPVLFSFRPKSFFEKKTAMIRVEDSNWSDRFSLDVAGSSGLVTCKTEEGDGENPLCYQLGCTIQLSHEGLTKQVIFTPYYIISNLAPFDIDVYEVREVGPRSPTPTTRRDWLSVTSSQSLPFWPHFQQKWLIFRVSGTTEETLALSLDNPQPTLLRLNNGYGGLFIDFQVSESSVVIVCHPYEDGRAPLLLVNHSQISVSISESNDGSTCMELGPHHAAYYTWLQPNGARNLTWGSCGFKREFSGRDVTRSASGTFDSPAGSLEWISFLHGRQRVLLFTDDKMLAFQQRSVSTAEPVEQSVTISLHGLGVSLVDNVHRREILYAGITSSGIIWETAKMNMMRPIYRAMIVRHNIMLEEAFQQYMRNLSANIPTNSRRELDGGRLLVDFKELKVYKPKERLLRRSYRSGVELLFETYCNRRLIHARLNKLQIDNQLEDCVFPVVFAPVPPPRSIATESIPHPFVEISIVELVGQQTDVKQYEYFKLLVQECHFRADMSLINGVGSLLANESDLVSELEHKHNVELDILSAKRGLHERTRLLNDKAPENYFKMLHLSPLKIHLSFSNTGTDGAVSSSAQQSSNNPTSQLLNLILQSVGVSLTEVQDVVFRLGFFERNDTFLSWQQLVRDLQWHYTGQAAKQFYVLVFGLDVIGNPFGLALGISQGVEQLFYEPFQGAIQGPGEFVEGLALGARSLVGHTIGGLAGAGSRIAGTIGKSLSYLTFDKDYQKTRREDLRRRPADIGENLALGGKGLFMGVVEGVSGVVMRPIEGAQQQGVGGFFAGIGKGMVGLVARPTAAIADFASGSLDAMKKAADVNEELSRLRPPRFLHPDGIVRPYIRYQADGDCLLKILDKGRFSKTDYYVDHAVTDTKTTLLVTDRRLVLMSHDLFGQWQVRLISFLIRSAFKCFTERCFTRRLLFSAVKRFFTLLY</sequence>
<dbReference type="InParanoid" id="E9H8S3"/>
<evidence type="ECO:0000259" key="8">
    <source>
        <dbReference type="Pfam" id="PF25036"/>
    </source>
</evidence>
<keyword evidence="11" id="KW-1185">Reference proteome</keyword>
<dbReference type="Pfam" id="PF12624">
    <property type="entry name" value="VPS13_N"/>
    <property type="match status" value="1"/>
</dbReference>
<protein>
    <recommendedName>
        <fullName evidence="12">Vacuolar protein sorting-associated protein 13C</fullName>
    </recommendedName>
</protein>
<dbReference type="GO" id="GO:0006623">
    <property type="term" value="P:protein targeting to vacuole"/>
    <property type="evidence" value="ECO:0000318"/>
    <property type="project" value="GO_Central"/>
</dbReference>
<evidence type="ECO:0000256" key="4">
    <source>
        <dbReference type="SAM" id="Coils"/>
    </source>
</evidence>
<dbReference type="PhylomeDB" id="E9H8S3"/>
<dbReference type="Pfam" id="PF25037">
    <property type="entry name" value="VPS13_C"/>
    <property type="match status" value="1"/>
</dbReference>
<evidence type="ECO:0000259" key="6">
    <source>
        <dbReference type="Pfam" id="PF12624"/>
    </source>
</evidence>
<dbReference type="Proteomes" id="UP000000305">
    <property type="component" value="Unassembled WGS sequence"/>
</dbReference>
<dbReference type="Pfam" id="PF25036">
    <property type="entry name" value="VPS13_VAB"/>
    <property type="match status" value="1"/>
</dbReference>
<dbReference type="InterPro" id="IPR009543">
    <property type="entry name" value="VPS13_VAB"/>
</dbReference>
<dbReference type="FunCoup" id="E9H8S3">
    <property type="interactions" value="1161"/>
</dbReference>
<dbReference type="OrthoDB" id="6373482at2759"/>
<dbReference type="InterPro" id="IPR026847">
    <property type="entry name" value="VPS13"/>
</dbReference>
<feature type="domain" description="Vacuolar protein sorting-associated protein 13 VPS13 adaptor binding" evidence="8">
    <location>
        <begin position="2004"/>
        <end position="2497"/>
    </location>
</feature>
<accession>E9H8S3</accession>
<proteinExistence type="inferred from homology"/>
<dbReference type="GO" id="GO:0006869">
    <property type="term" value="P:lipid transport"/>
    <property type="evidence" value="ECO:0007669"/>
    <property type="project" value="UniProtKB-KW"/>
</dbReference>
<dbReference type="OMA" id="SGWRPIR"/>